<evidence type="ECO:0000313" key="3">
    <source>
        <dbReference type="Proteomes" id="UP000603708"/>
    </source>
</evidence>
<reference evidence="2" key="1">
    <citation type="journal article" date="2014" name="Int. J. Syst. Evol. Microbiol.">
        <title>Complete genome sequence of Corynebacterium casei LMG S-19264T (=DSM 44701T), isolated from a smear-ripened cheese.</title>
        <authorList>
            <consortium name="US DOE Joint Genome Institute (JGI-PGF)"/>
            <person name="Walter F."/>
            <person name="Albersmeier A."/>
            <person name="Kalinowski J."/>
            <person name="Ruckert C."/>
        </authorList>
    </citation>
    <scope>NUCLEOTIDE SEQUENCE</scope>
    <source>
        <strain evidence="2">JCM 5069</strain>
    </source>
</reference>
<keyword evidence="3" id="KW-1185">Reference proteome</keyword>
<feature type="region of interest" description="Disordered" evidence="1">
    <location>
        <begin position="1"/>
        <end position="79"/>
    </location>
</feature>
<protein>
    <submittedName>
        <fullName evidence="2">Uncharacterized protein</fullName>
    </submittedName>
</protein>
<dbReference type="AlphaFoldDB" id="A0A919GGD1"/>
<evidence type="ECO:0000256" key="1">
    <source>
        <dbReference type="SAM" id="MobiDB-lite"/>
    </source>
</evidence>
<organism evidence="2 3">
    <name type="scientific">Streptomyces sulfonofaciens</name>
    <dbReference type="NCBI Taxonomy" id="68272"/>
    <lineage>
        <taxon>Bacteria</taxon>
        <taxon>Bacillati</taxon>
        <taxon>Actinomycetota</taxon>
        <taxon>Actinomycetes</taxon>
        <taxon>Kitasatosporales</taxon>
        <taxon>Streptomycetaceae</taxon>
        <taxon>Streptomyces</taxon>
    </lineage>
</organism>
<evidence type="ECO:0000313" key="2">
    <source>
        <dbReference type="EMBL" id="GHH83811.1"/>
    </source>
</evidence>
<feature type="compositionally biased region" description="Low complexity" evidence="1">
    <location>
        <begin position="38"/>
        <end position="55"/>
    </location>
</feature>
<dbReference type="EMBL" id="BNCD01000014">
    <property type="protein sequence ID" value="GHH83811.1"/>
    <property type="molecule type" value="Genomic_DNA"/>
</dbReference>
<gene>
    <name evidence="2" type="ORF">GCM10018793_46810</name>
</gene>
<feature type="compositionally biased region" description="Basic residues" evidence="1">
    <location>
        <begin position="1"/>
        <end position="10"/>
    </location>
</feature>
<comment type="caution">
    <text evidence="2">The sequence shown here is derived from an EMBL/GenBank/DDBJ whole genome shotgun (WGS) entry which is preliminary data.</text>
</comment>
<sequence length="98" mass="10075">MRVLLGRRARAPGPVRPGGAYGAACRAEPPGQGEGATAWAPAPADPRGAPGTARGRGTERWGGGSVVQRQRGFTRAGGQSYAVRAGHEVVLCQHFDGN</sequence>
<accession>A0A919GGD1</accession>
<proteinExistence type="predicted"/>
<dbReference type="Proteomes" id="UP000603708">
    <property type="component" value="Unassembled WGS sequence"/>
</dbReference>
<name>A0A919GGD1_9ACTN</name>
<reference evidence="2" key="2">
    <citation type="submission" date="2020-09" db="EMBL/GenBank/DDBJ databases">
        <authorList>
            <person name="Sun Q."/>
            <person name="Ohkuma M."/>
        </authorList>
    </citation>
    <scope>NUCLEOTIDE SEQUENCE</scope>
    <source>
        <strain evidence="2">JCM 5069</strain>
    </source>
</reference>